<dbReference type="PANTHER" id="PTHR11735">
    <property type="entry name" value="TRNA N6-ADENOSINE THREONYLCARBAMOYLTRANSFERASE"/>
    <property type="match status" value="1"/>
</dbReference>
<dbReference type="EMBL" id="JBGOGF010000007">
    <property type="protein sequence ID" value="MFA1772236.1"/>
    <property type="molecule type" value="Genomic_DNA"/>
</dbReference>
<dbReference type="PANTHER" id="PTHR11735:SF11">
    <property type="entry name" value="TRNA THREONYLCARBAMOYLADENOSINE BIOSYNTHESIS PROTEIN TSAB"/>
    <property type="match status" value="1"/>
</dbReference>
<dbReference type="GO" id="GO:0002949">
    <property type="term" value="P:tRNA threonylcarbamoyladenosine modification"/>
    <property type="evidence" value="ECO:0007669"/>
    <property type="project" value="InterPro"/>
</dbReference>
<dbReference type="SUPFAM" id="SSF53067">
    <property type="entry name" value="Actin-like ATPase domain"/>
    <property type="match status" value="2"/>
</dbReference>
<dbReference type="Proteomes" id="UP000323866">
    <property type="component" value="Unassembled WGS sequence"/>
</dbReference>
<evidence type="ECO:0000313" key="3">
    <source>
        <dbReference type="EMBL" id="MFA1772236.1"/>
    </source>
</evidence>
<evidence type="ECO:0000259" key="1">
    <source>
        <dbReference type="Pfam" id="PF00814"/>
    </source>
</evidence>
<dbReference type="RefSeq" id="WP_149100226.1">
    <property type="nucleotide sequence ID" value="NZ_BMMG01000007.1"/>
</dbReference>
<keyword evidence="5" id="KW-1185">Reference proteome</keyword>
<keyword evidence="2" id="KW-0808">Transferase</keyword>
<evidence type="ECO:0000313" key="2">
    <source>
        <dbReference type="EMBL" id="KAA6431200.1"/>
    </source>
</evidence>
<evidence type="ECO:0000313" key="4">
    <source>
        <dbReference type="Proteomes" id="UP000323866"/>
    </source>
</evidence>
<dbReference type="CDD" id="cd24032">
    <property type="entry name" value="ASKHA_NBD_TsaB"/>
    <property type="match status" value="1"/>
</dbReference>
<dbReference type="OrthoDB" id="9784166at2"/>
<dbReference type="EC" id="2.3.1.234" evidence="3"/>
<dbReference type="InterPro" id="IPR000905">
    <property type="entry name" value="Gcp-like_dom"/>
</dbReference>
<comment type="caution">
    <text evidence="2">The sequence shown here is derived from an EMBL/GenBank/DDBJ whole genome shotgun (WGS) entry which is preliminary data.</text>
</comment>
<sequence>MAYLLSLETSSSVCSVALHQDQQLLSYAELQMEKSHSSHITVMVQQVLEYAGVRLEQLEAISVSGGPGSYTGLRIGSGTAKGLCFSLDKPLISVSTLASMAHQVISVTPAPERYLFCPMLDARRSEVYTCLLAHDLQERLPVEPMILEASSFAADLEKQPIIFFGSGAAKAKELLAPHPNALFLENVKPTAKAIGALAYPKWQAAQFEDMAYYEPFYLKEVYITKPSVK</sequence>
<dbReference type="EMBL" id="VKKZ01000024">
    <property type="protein sequence ID" value="KAA6431200.1"/>
    <property type="molecule type" value="Genomic_DNA"/>
</dbReference>
<protein>
    <submittedName>
        <fullName evidence="2">tRNA (Adenosine(37)-N6)-threonylcarbamoyltransferase complex dimerization subunit type 1 TsaB</fullName>
        <ecNumber evidence="3">2.3.1.234</ecNumber>
    </submittedName>
</protein>
<name>A0A5M8Q8Q1_9BACT</name>
<dbReference type="Proteomes" id="UP001570846">
    <property type="component" value="Unassembled WGS sequence"/>
</dbReference>
<organism evidence="2 4">
    <name type="scientific">Rufibacter glacialis</name>
    <dbReference type="NCBI Taxonomy" id="1259555"/>
    <lineage>
        <taxon>Bacteria</taxon>
        <taxon>Pseudomonadati</taxon>
        <taxon>Bacteroidota</taxon>
        <taxon>Cytophagia</taxon>
        <taxon>Cytophagales</taxon>
        <taxon>Hymenobacteraceae</taxon>
        <taxon>Rufibacter</taxon>
    </lineage>
</organism>
<feature type="domain" description="Gcp-like" evidence="1">
    <location>
        <begin position="33"/>
        <end position="130"/>
    </location>
</feature>
<dbReference type="AlphaFoldDB" id="A0A5M8Q8Q1"/>
<reference evidence="2 4" key="1">
    <citation type="submission" date="2019-07" db="EMBL/GenBank/DDBJ databases">
        <authorList>
            <person name="Qu J.-H."/>
        </authorList>
    </citation>
    <scope>NUCLEOTIDE SEQUENCE [LARGE SCALE GENOMIC DNA]</scope>
    <source>
        <strain evidence="2 4">MDT1-10-3</strain>
    </source>
</reference>
<dbReference type="Pfam" id="PF00814">
    <property type="entry name" value="TsaD"/>
    <property type="match status" value="1"/>
</dbReference>
<reference evidence="2 4" key="2">
    <citation type="submission" date="2019-09" db="EMBL/GenBank/DDBJ databases">
        <title>A bacterium isolated from glacier soil.</title>
        <authorList>
            <person name="Liu Q."/>
        </authorList>
    </citation>
    <scope>NUCLEOTIDE SEQUENCE [LARGE SCALE GENOMIC DNA]</scope>
    <source>
        <strain evidence="2 4">MDT1-10-3</strain>
    </source>
</reference>
<reference evidence="3 5" key="3">
    <citation type="submission" date="2024-08" db="EMBL/GenBank/DDBJ databases">
        <authorList>
            <person name="Wei W."/>
        </authorList>
    </citation>
    <scope>NUCLEOTIDE SEQUENCE [LARGE SCALE GENOMIC DNA]</scope>
    <source>
        <strain evidence="3 5">XU2</strain>
    </source>
</reference>
<dbReference type="GO" id="GO:0061711">
    <property type="term" value="F:tRNA N(6)-L-threonylcarbamoyladenine synthase activity"/>
    <property type="evidence" value="ECO:0007669"/>
    <property type="project" value="UniProtKB-EC"/>
</dbReference>
<keyword evidence="3" id="KW-0012">Acyltransferase</keyword>
<proteinExistence type="predicted"/>
<dbReference type="Gene3D" id="3.30.420.40">
    <property type="match status" value="2"/>
</dbReference>
<dbReference type="InterPro" id="IPR043129">
    <property type="entry name" value="ATPase_NBD"/>
</dbReference>
<dbReference type="InterPro" id="IPR022496">
    <property type="entry name" value="T6A_TsaB"/>
</dbReference>
<accession>A0A5M8Q8Q1</accession>
<dbReference type="GO" id="GO:0005829">
    <property type="term" value="C:cytosol"/>
    <property type="evidence" value="ECO:0007669"/>
    <property type="project" value="TreeGrafter"/>
</dbReference>
<gene>
    <name evidence="2" type="primary">tsaB</name>
    <name evidence="3" type="ORF">ACD591_13125</name>
    <name evidence="2" type="ORF">FOE74_19105</name>
</gene>
<evidence type="ECO:0000313" key="5">
    <source>
        <dbReference type="Proteomes" id="UP001570846"/>
    </source>
</evidence>
<dbReference type="NCBIfam" id="TIGR03725">
    <property type="entry name" value="T6A_YeaZ"/>
    <property type="match status" value="1"/>
</dbReference>